<sequence>MSIFAQAARVVASLAGISQQFIGPNGPEMRGGEHLAASTTSFAGDALTPIATFAGKKATASLLASFMKLPRDTRVQFLSRVGGGNPIAGKSKLTSAMKAASIILWTITVVEILELTTGFGPPDEGDDLKAGAQQFDTLSEQLKAALPEDNWRGSASDAYANLDTSLQDLAQTMAGLDLQMTDLVENQAEWVTHMRLAFGILKDVLLAAFVIEIVMTFLPPPAGPVPARAFALTVSGLGIAAATSFLATLCTYSFENAKKADALTSQYTQAASGAVQTGSLAQAKVASTGESSVSSFEAVSASMSGMPAVTAAPVPAVAAPVKPRNGADDERAPASTQMSAADTGVGATADAPTTPDQTTPSTPAAAMPTLAQVSAMSGQTSKLSGQLSQHSQLVNQAMGQIQQLTQMAQQGQGAAAPAEKAALTSDVEGAEAGLGTDGAQRAPIEAAAASTEHASEPGPVARIV</sequence>
<reference evidence="4 5" key="1">
    <citation type="submission" date="2016-01" db="EMBL/GenBank/DDBJ databases">
        <title>The new phylogeny of the genus Mycobacterium.</title>
        <authorList>
            <person name="Tarcisio F."/>
            <person name="Conor M."/>
            <person name="Antonella G."/>
            <person name="Elisabetta G."/>
            <person name="Giulia F.S."/>
            <person name="Sara T."/>
            <person name="Anna F."/>
            <person name="Clotilde B."/>
            <person name="Roberto B."/>
            <person name="Veronica D.S."/>
            <person name="Fabio R."/>
            <person name="Monica P."/>
            <person name="Olivier J."/>
            <person name="Enrico T."/>
            <person name="Nicola S."/>
        </authorList>
    </citation>
    <scope>NUCLEOTIDE SEQUENCE [LARGE SCALE GENOMIC DNA]</scope>
    <source>
        <strain evidence="4 5">DSM 44803</strain>
    </source>
</reference>
<dbReference type="AlphaFoldDB" id="A0A1X1ZY60"/>
<proteinExistence type="predicted"/>
<comment type="caution">
    <text evidence="4">The sequence shown here is derived from an EMBL/GenBank/DDBJ whole genome shotgun (WGS) entry which is preliminary data.</text>
</comment>
<organism evidence="4 5">
    <name type="scientific">Mycobacterium nebraskense</name>
    <dbReference type="NCBI Taxonomy" id="244292"/>
    <lineage>
        <taxon>Bacteria</taxon>
        <taxon>Bacillati</taxon>
        <taxon>Actinomycetota</taxon>
        <taxon>Actinomycetes</taxon>
        <taxon>Mycobacteriales</taxon>
        <taxon>Mycobacteriaceae</taxon>
        <taxon>Mycobacterium</taxon>
    </lineage>
</organism>
<evidence type="ECO:0000256" key="1">
    <source>
        <dbReference type="SAM" id="MobiDB-lite"/>
    </source>
</evidence>
<dbReference type="Pfam" id="PF18879">
    <property type="entry name" value="EspA_EspE"/>
    <property type="match status" value="1"/>
</dbReference>
<name>A0A1X1ZY60_9MYCO</name>
<keyword evidence="2" id="KW-0812">Transmembrane</keyword>
<dbReference type="InterPro" id="IPR043796">
    <property type="entry name" value="ESX-1_EspA/EspE-like"/>
</dbReference>
<keyword evidence="2" id="KW-1133">Transmembrane helix</keyword>
<feature type="domain" description="ESX-1 secretion-associated protein EspA/EspE-like" evidence="3">
    <location>
        <begin position="117"/>
        <end position="195"/>
    </location>
</feature>
<dbReference type="STRING" id="244292.ABW17_30220"/>
<evidence type="ECO:0000256" key="2">
    <source>
        <dbReference type="SAM" id="Phobius"/>
    </source>
</evidence>
<keyword evidence="2" id="KW-0472">Membrane</keyword>
<dbReference type="OrthoDB" id="4677793at2"/>
<feature type="region of interest" description="Disordered" evidence="1">
    <location>
        <begin position="320"/>
        <end position="364"/>
    </location>
</feature>
<feature type="transmembrane region" description="Helical" evidence="2">
    <location>
        <begin position="196"/>
        <end position="218"/>
    </location>
</feature>
<dbReference type="Proteomes" id="UP000193781">
    <property type="component" value="Unassembled WGS sequence"/>
</dbReference>
<feature type="compositionally biased region" description="Low complexity" evidence="1">
    <location>
        <begin position="340"/>
        <end position="364"/>
    </location>
</feature>
<evidence type="ECO:0000313" key="4">
    <source>
        <dbReference type="EMBL" id="ORW30719.1"/>
    </source>
</evidence>
<evidence type="ECO:0000259" key="3">
    <source>
        <dbReference type="Pfam" id="PF18879"/>
    </source>
</evidence>
<gene>
    <name evidence="4" type="ORF">AWC17_00825</name>
</gene>
<accession>A0A1X1ZY60</accession>
<feature type="region of interest" description="Disordered" evidence="1">
    <location>
        <begin position="445"/>
        <end position="464"/>
    </location>
</feature>
<protein>
    <recommendedName>
        <fullName evidence="3">ESX-1 secretion-associated protein EspA/EspE-like domain-containing protein</fullName>
    </recommendedName>
</protein>
<evidence type="ECO:0000313" key="5">
    <source>
        <dbReference type="Proteomes" id="UP000193781"/>
    </source>
</evidence>
<feature type="transmembrane region" description="Helical" evidence="2">
    <location>
        <begin position="230"/>
        <end position="254"/>
    </location>
</feature>
<dbReference type="EMBL" id="LQPH01000046">
    <property type="protein sequence ID" value="ORW30719.1"/>
    <property type="molecule type" value="Genomic_DNA"/>
</dbReference>
<keyword evidence="5" id="KW-1185">Reference proteome</keyword>